<comment type="cofactor">
    <cofactor evidence="1">
        <name>Mn(2+)</name>
        <dbReference type="ChEBI" id="CHEBI:29035"/>
    </cofactor>
</comment>
<dbReference type="PANTHER" id="PTHR12992">
    <property type="entry name" value="NUDIX HYDROLASE"/>
    <property type="match status" value="1"/>
</dbReference>
<dbReference type="EMBL" id="JTDY01008323">
    <property type="protein sequence ID" value="KOB64624.1"/>
    <property type="molecule type" value="Genomic_DNA"/>
</dbReference>
<keyword evidence="4" id="KW-0378">Hydrolase</keyword>
<sequence length="123" mass="13933">MSINVSFGIHNIFSLASRERCMTNLKKIGIPKFRKLPTATAAVLVPLCNVQDVPSILYTVRSSNLRTNSGEISFPGGKTDLDETPVQTALRETNRKFSFWKWLLYFGSTIFPLSMDYGRNRIE</sequence>
<dbReference type="STRING" id="104452.A0A0L7KNS9"/>
<evidence type="ECO:0000256" key="4">
    <source>
        <dbReference type="ARBA" id="ARBA00022801"/>
    </source>
</evidence>
<evidence type="ECO:0000313" key="8">
    <source>
        <dbReference type="EMBL" id="KOB64624.1"/>
    </source>
</evidence>
<proteinExistence type="predicted"/>
<comment type="cofactor">
    <cofactor evidence="2">
        <name>Mg(2+)</name>
        <dbReference type="ChEBI" id="CHEBI:18420"/>
    </cofactor>
</comment>
<dbReference type="PANTHER" id="PTHR12992:SF11">
    <property type="entry name" value="MITOCHONDRIAL COENZYME A DIPHOSPHATASE NUDT8"/>
    <property type="match status" value="1"/>
</dbReference>
<dbReference type="Pfam" id="PF00293">
    <property type="entry name" value="NUDIX"/>
    <property type="match status" value="1"/>
</dbReference>
<dbReference type="SUPFAM" id="SSF55811">
    <property type="entry name" value="Nudix"/>
    <property type="match status" value="1"/>
</dbReference>
<dbReference type="GO" id="GO:0046872">
    <property type="term" value="F:metal ion binding"/>
    <property type="evidence" value="ECO:0007669"/>
    <property type="project" value="UniProtKB-KW"/>
</dbReference>
<dbReference type="GO" id="GO:0010945">
    <property type="term" value="F:coenzyme A diphosphatase activity"/>
    <property type="evidence" value="ECO:0007669"/>
    <property type="project" value="InterPro"/>
</dbReference>
<evidence type="ECO:0000256" key="5">
    <source>
        <dbReference type="ARBA" id="ARBA00022842"/>
    </source>
</evidence>
<reference evidence="8 9" key="1">
    <citation type="journal article" date="2015" name="Genome Biol. Evol.">
        <title>The genome of winter moth (Operophtera brumata) provides a genomic perspective on sexual dimorphism and phenology.</title>
        <authorList>
            <person name="Derks M.F."/>
            <person name="Smit S."/>
            <person name="Salis L."/>
            <person name="Schijlen E."/>
            <person name="Bossers A."/>
            <person name="Mateman C."/>
            <person name="Pijl A.S."/>
            <person name="de Ridder D."/>
            <person name="Groenen M.A."/>
            <person name="Visser M.E."/>
            <person name="Megens H.J."/>
        </authorList>
    </citation>
    <scope>NUCLEOTIDE SEQUENCE [LARGE SCALE GENOMIC DNA]</scope>
    <source>
        <strain evidence="8">WM2013NL</strain>
        <tissue evidence="8">Head and thorax</tissue>
    </source>
</reference>
<dbReference type="CDD" id="cd03426">
    <property type="entry name" value="NUDIX_CoAse_Nudt7"/>
    <property type="match status" value="1"/>
</dbReference>
<dbReference type="AlphaFoldDB" id="A0A0L7KNS9"/>
<keyword evidence="5" id="KW-0460">Magnesium</keyword>
<accession>A0A0L7KNS9</accession>
<keyword evidence="9" id="KW-1185">Reference proteome</keyword>
<evidence type="ECO:0000256" key="1">
    <source>
        <dbReference type="ARBA" id="ARBA00001936"/>
    </source>
</evidence>
<evidence type="ECO:0000256" key="2">
    <source>
        <dbReference type="ARBA" id="ARBA00001946"/>
    </source>
</evidence>
<keyword evidence="3" id="KW-0479">Metal-binding</keyword>
<protein>
    <submittedName>
        <fullName evidence="8">Nucleoside diphosphate-linked moiety X motif 8</fullName>
    </submittedName>
</protein>
<evidence type="ECO:0000256" key="3">
    <source>
        <dbReference type="ARBA" id="ARBA00022723"/>
    </source>
</evidence>
<evidence type="ECO:0000313" key="9">
    <source>
        <dbReference type="Proteomes" id="UP000037510"/>
    </source>
</evidence>
<name>A0A0L7KNS9_OPEBR</name>
<evidence type="ECO:0000259" key="7">
    <source>
        <dbReference type="Pfam" id="PF00293"/>
    </source>
</evidence>
<dbReference type="InterPro" id="IPR015797">
    <property type="entry name" value="NUDIX_hydrolase-like_dom_sf"/>
</dbReference>
<keyword evidence="6" id="KW-0464">Manganese</keyword>
<organism evidence="8 9">
    <name type="scientific">Operophtera brumata</name>
    <name type="common">Winter moth</name>
    <name type="synonym">Phalaena brumata</name>
    <dbReference type="NCBI Taxonomy" id="104452"/>
    <lineage>
        <taxon>Eukaryota</taxon>
        <taxon>Metazoa</taxon>
        <taxon>Ecdysozoa</taxon>
        <taxon>Arthropoda</taxon>
        <taxon>Hexapoda</taxon>
        <taxon>Insecta</taxon>
        <taxon>Pterygota</taxon>
        <taxon>Neoptera</taxon>
        <taxon>Endopterygota</taxon>
        <taxon>Lepidoptera</taxon>
        <taxon>Glossata</taxon>
        <taxon>Ditrysia</taxon>
        <taxon>Geometroidea</taxon>
        <taxon>Geometridae</taxon>
        <taxon>Larentiinae</taxon>
        <taxon>Operophtera</taxon>
    </lineage>
</organism>
<gene>
    <name evidence="8" type="ORF">OBRU01_23957</name>
</gene>
<evidence type="ECO:0000256" key="6">
    <source>
        <dbReference type="ARBA" id="ARBA00023211"/>
    </source>
</evidence>
<dbReference type="Gene3D" id="3.90.79.10">
    <property type="entry name" value="Nucleoside Triphosphate Pyrophosphohydrolase"/>
    <property type="match status" value="1"/>
</dbReference>
<comment type="caution">
    <text evidence="8">The sequence shown here is derived from an EMBL/GenBank/DDBJ whole genome shotgun (WGS) entry which is preliminary data.</text>
</comment>
<dbReference type="Proteomes" id="UP000037510">
    <property type="component" value="Unassembled WGS sequence"/>
</dbReference>
<dbReference type="InterPro" id="IPR045121">
    <property type="entry name" value="CoAse"/>
</dbReference>
<feature type="domain" description="Nudix hydrolase" evidence="7">
    <location>
        <begin position="41"/>
        <end position="93"/>
    </location>
</feature>
<dbReference type="InterPro" id="IPR000086">
    <property type="entry name" value="NUDIX_hydrolase_dom"/>
</dbReference>